<dbReference type="SUPFAM" id="SSF47598">
    <property type="entry name" value="Ribbon-helix-helix"/>
    <property type="match status" value="1"/>
</dbReference>
<dbReference type="GO" id="GO:0006355">
    <property type="term" value="P:regulation of DNA-templated transcription"/>
    <property type="evidence" value="ECO:0007669"/>
    <property type="project" value="InterPro"/>
</dbReference>
<dbReference type="AlphaFoldDB" id="A0A5C4M3D4"/>
<accession>A0A5C4M3D4</accession>
<dbReference type="Proteomes" id="UP000305546">
    <property type="component" value="Unassembled WGS sequence"/>
</dbReference>
<sequence>MAAIHIRHVPEATLSALRERAARHGRSMQQELLDILELAAAEPVPVQAPPL</sequence>
<dbReference type="InterPro" id="IPR013321">
    <property type="entry name" value="Arc_rbn_hlx_hlx"/>
</dbReference>
<evidence type="ECO:0000259" key="1">
    <source>
        <dbReference type="Pfam" id="PF22513"/>
    </source>
</evidence>
<proteinExistence type="predicted"/>
<dbReference type="InterPro" id="IPR053853">
    <property type="entry name" value="FitA-like_RHH"/>
</dbReference>
<gene>
    <name evidence="2" type="ORF">FG385_11625</name>
</gene>
<keyword evidence="2" id="KW-0238">DNA-binding</keyword>
<dbReference type="Pfam" id="PF22513">
    <property type="entry name" value="FitA-like_RHH"/>
    <property type="match status" value="1"/>
</dbReference>
<evidence type="ECO:0000313" key="2">
    <source>
        <dbReference type="EMBL" id="TNC26403.1"/>
    </source>
</evidence>
<comment type="caution">
    <text evidence="2">The sequence shown here is derived from an EMBL/GenBank/DDBJ whole genome shotgun (WGS) entry which is preliminary data.</text>
</comment>
<organism evidence="2 3">
    <name type="scientific">Amycolatopsis alkalitolerans</name>
    <dbReference type="NCBI Taxonomy" id="2547244"/>
    <lineage>
        <taxon>Bacteria</taxon>
        <taxon>Bacillati</taxon>
        <taxon>Actinomycetota</taxon>
        <taxon>Actinomycetes</taxon>
        <taxon>Pseudonocardiales</taxon>
        <taxon>Pseudonocardiaceae</taxon>
        <taxon>Amycolatopsis</taxon>
    </lineage>
</organism>
<dbReference type="Gene3D" id="1.10.1220.10">
    <property type="entry name" value="Met repressor-like"/>
    <property type="match status" value="1"/>
</dbReference>
<dbReference type="GO" id="GO:0003677">
    <property type="term" value="F:DNA binding"/>
    <property type="evidence" value="ECO:0007669"/>
    <property type="project" value="UniProtKB-KW"/>
</dbReference>
<dbReference type="EMBL" id="VDFW01000008">
    <property type="protein sequence ID" value="TNC26403.1"/>
    <property type="molecule type" value="Genomic_DNA"/>
</dbReference>
<dbReference type="OrthoDB" id="7107936at2"/>
<reference evidence="2 3" key="1">
    <citation type="submission" date="2019-06" db="EMBL/GenBank/DDBJ databases">
        <title>Amycolatopsis alkalitolerans sp. nov., isolated from Gastrodia elata Blume.</title>
        <authorList>
            <person name="Narsing Rao M.P."/>
            <person name="Li W.J."/>
        </authorList>
    </citation>
    <scope>NUCLEOTIDE SEQUENCE [LARGE SCALE GENOMIC DNA]</scope>
    <source>
        <strain evidence="2 3">SYSUP0005</strain>
    </source>
</reference>
<evidence type="ECO:0000313" key="3">
    <source>
        <dbReference type="Proteomes" id="UP000305546"/>
    </source>
</evidence>
<name>A0A5C4M3D4_9PSEU</name>
<dbReference type="InterPro" id="IPR010985">
    <property type="entry name" value="Ribbon_hlx_hlx"/>
</dbReference>
<protein>
    <submittedName>
        <fullName evidence="2">Arc family DNA-binding protein</fullName>
    </submittedName>
</protein>
<keyword evidence="3" id="KW-1185">Reference proteome</keyword>
<dbReference type="RefSeq" id="WP_139096692.1">
    <property type="nucleotide sequence ID" value="NZ_VDFW01000008.1"/>
</dbReference>
<feature type="domain" description="Antitoxin FitA-like ribbon-helix-helix" evidence="1">
    <location>
        <begin position="2"/>
        <end position="40"/>
    </location>
</feature>